<dbReference type="PANTHER" id="PTHR14084">
    <property type="entry name" value="KYNURENINASE"/>
    <property type="match status" value="1"/>
</dbReference>
<dbReference type="GO" id="GO:0030170">
    <property type="term" value="F:pyridoxal phosphate binding"/>
    <property type="evidence" value="ECO:0007669"/>
    <property type="project" value="InterPro"/>
</dbReference>
<dbReference type="PANTHER" id="PTHR14084:SF0">
    <property type="entry name" value="KYNURENINASE"/>
    <property type="match status" value="1"/>
</dbReference>
<dbReference type="SUPFAM" id="SSF53383">
    <property type="entry name" value="PLP-dependent transferases"/>
    <property type="match status" value="1"/>
</dbReference>
<keyword evidence="3" id="KW-0663">Pyridoxal phosphate</keyword>
<dbReference type="GO" id="GO:0019441">
    <property type="term" value="P:L-tryptophan catabolic process to kynurenine"/>
    <property type="evidence" value="ECO:0007669"/>
    <property type="project" value="TreeGrafter"/>
</dbReference>
<evidence type="ECO:0000256" key="1">
    <source>
        <dbReference type="ARBA" id="ARBA00022642"/>
    </source>
</evidence>
<sequence length="383" mass="41730">MSNDLLAWRDQFPILSRTTYLISNSLGAMPRGVPEALGNYTDDWANEGVRSWETRDWLSLPLKIGDRIASLLGAPSGSVSTHANVTLASAVAASCFDFSGKRNKIVCSSLNFPSLIYLYRQQEQRGARLHLVDSPDGVRVPLDALLEAIDERTVLVPISHIIFKSAFIQDVQAVVQRAHEVGAKVVLDVYQSAGVVPIDLTRLEVDFAVGGTLKWLCGGPGVSYLYVKPEFADTLEPTLTGWMSHTNPFAFDPNPIERSTGAGRFMNGTPAIPALFACGPGLEIVNEIGVEAIRVNSIRQTQCLIDASDEHGWQVNTPRDDGTRGGTVSIMVPDCENVSRELLARDILIDFRPGAGIRLSPHFYTTNDEMDHAIETIAEIVAG</sequence>
<dbReference type="GO" id="GO:0009435">
    <property type="term" value="P:NAD+ biosynthetic process"/>
    <property type="evidence" value="ECO:0007669"/>
    <property type="project" value="InterPro"/>
</dbReference>
<protein>
    <recommendedName>
        <fullName evidence="4">Aminotransferase class V domain-containing protein</fullName>
    </recommendedName>
</protein>
<evidence type="ECO:0000256" key="3">
    <source>
        <dbReference type="ARBA" id="ARBA00022898"/>
    </source>
</evidence>
<dbReference type="InterPro" id="IPR015422">
    <property type="entry name" value="PyrdxlP-dep_Trfase_small"/>
</dbReference>
<feature type="domain" description="Aminotransferase class V" evidence="4">
    <location>
        <begin position="20"/>
        <end position="337"/>
    </location>
</feature>
<dbReference type="InterPro" id="IPR015421">
    <property type="entry name" value="PyrdxlP-dep_Trfase_major"/>
</dbReference>
<dbReference type="GO" id="GO:0005737">
    <property type="term" value="C:cytoplasm"/>
    <property type="evidence" value="ECO:0007669"/>
    <property type="project" value="InterPro"/>
</dbReference>
<organism evidence="5">
    <name type="scientific">marine metagenome</name>
    <dbReference type="NCBI Taxonomy" id="408172"/>
    <lineage>
        <taxon>unclassified sequences</taxon>
        <taxon>metagenomes</taxon>
        <taxon>ecological metagenomes</taxon>
    </lineage>
</organism>
<keyword evidence="2" id="KW-0378">Hydrolase</keyword>
<dbReference type="GO" id="GO:0030429">
    <property type="term" value="F:kynureninase activity"/>
    <property type="evidence" value="ECO:0007669"/>
    <property type="project" value="InterPro"/>
</dbReference>
<name>A0A381R7G1_9ZZZZ</name>
<keyword evidence="1" id="KW-0662">Pyridine nucleotide biosynthesis</keyword>
<dbReference type="GO" id="GO:0043420">
    <property type="term" value="P:anthranilate metabolic process"/>
    <property type="evidence" value="ECO:0007669"/>
    <property type="project" value="TreeGrafter"/>
</dbReference>
<evidence type="ECO:0000256" key="2">
    <source>
        <dbReference type="ARBA" id="ARBA00022801"/>
    </source>
</evidence>
<dbReference type="Gene3D" id="3.40.640.10">
    <property type="entry name" value="Type I PLP-dependent aspartate aminotransferase-like (Major domain)"/>
    <property type="match status" value="1"/>
</dbReference>
<dbReference type="InterPro" id="IPR000192">
    <property type="entry name" value="Aminotrans_V_dom"/>
</dbReference>
<gene>
    <name evidence="5" type="ORF">METZ01_LOCUS40466</name>
</gene>
<dbReference type="EMBL" id="UINC01001732">
    <property type="protein sequence ID" value="SUZ87612.1"/>
    <property type="molecule type" value="Genomic_DNA"/>
</dbReference>
<evidence type="ECO:0000313" key="5">
    <source>
        <dbReference type="EMBL" id="SUZ87612.1"/>
    </source>
</evidence>
<reference evidence="5" key="1">
    <citation type="submission" date="2018-05" db="EMBL/GenBank/DDBJ databases">
        <authorList>
            <person name="Lanie J.A."/>
            <person name="Ng W.-L."/>
            <person name="Kazmierczak K.M."/>
            <person name="Andrzejewski T.M."/>
            <person name="Davidsen T.M."/>
            <person name="Wayne K.J."/>
            <person name="Tettelin H."/>
            <person name="Glass J.I."/>
            <person name="Rusch D."/>
            <person name="Podicherti R."/>
            <person name="Tsui H.-C.T."/>
            <person name="Winkler M.E."/>
        </authorList>
    </citation>
    <scope>NUCLEOTIDE SEQUENCE</scope>
</reference>
<proteinExistence type="predicted"/>
<dbReference type="AlphaFoldDB" id="A0A381R7G1"/>
<dbReference type="Gene3D" id="3.90.1150.10">
    <property type="entry name" value="Aspartate Aminotransferase, domain 1"/>
    <property type="match status" value="1"/>
</dbReference>
<dbReference type="Pfam" id="PF00266">
    <property type="entry name" value="Aminotran_5"/>
    <property type="match status" value="1"/>
</dbReference>
<accession>A0A381R7G1</accession>
<dbReference type="InterPro" id="IPR015424">
    <property type="entry name" value="PyrdxlP-dep_Trfase"/>
</dbReference>
<evidence type="ECO:0000259" key="4">
    <source>
        <dbReference type="Pfam" id="PF00266"/>
    </source>
</evidence>
<dbReference type="InterPro" id="IPR010111">
    <property type="entry name" value="Kynureninase"/>
</dbReference>